<dbReference type="Proteomes" id="UP000789375">
    <property type="component" value="Unassembled WGS sequence"/>
</dbReference>
<comment type="caution">
    <text evidence="1">The sequence shown here is derived from an EMBL/GenBank/DDBJ whole genome shotgun (WGS) entry which is preliminary data.</text>
</comment>
<keyword evidence="2" id="KW-1185">Reference proteome</keyword>
<gene>
    <name evidence="1" type="ORF">FMOSSE_LOCUS13404</name>
</gene>
<reference evidence="1" key="1">
    <citation type="submission" date="2021-06" db="EMBL/GenBank/DDBJ databases">
        <authorList>
            <person name="Kallberg Y."/>
            <person name="Tangrot J."/>
            <person name="Rosling A."/>
        </authorList>
    </citation>
    <scope>NUCLEOTIDE SEQUENCE</scope>
    <source>
        <strain evidence="1">87-6 pot B 2015</strain>
    </source>
</reference>
<dbReference type="EMBL" id="CAJVPP010007878">
    <property type="protein sequence ID" value="CAG8692292.1"/>
    <property type="molecule type" value="Genomic_DNA"/>
</dbReference>
<dbReference type="AlphaFoldDB" id="A0A9N9ERY6"/>
<evidence type="ECO:0000313" key="2">
    <source>
        <dbReference type="Proteomes" id="UP000789375"/>
    </source>
</evidence>
<name>A0A9N9ERY6_FUNMO</name>
<accession>A0A9N9ERY6</accession>
<protein>
    <submittedName>
        <fullName evidence="1">8970_t:CDS:1</fullName>
    </submittedName>
</protein>
<sequence length="139" mass="16432">MQFIVGQDPKSQIFYENNLKQLPPGCYTHKILDKVIDCVNYLNDIKENFNIFFAEELLEAVDYLDSEQFGEIFENLNNGMQKAFDHFKKLEGNSGQSFARSFRYIILKQPWINAPNEDEIRYDEELHNYITNFNINDFG</sequence>
<organism evidence="1 2">
    <name type="scientific">Funneliformis mosseae</name>
    <name type="common">Endomycorrhizal fungus</name>
    <name type="synonym">Glomus mosseae</name>
    <dbReference type="NCBI Taxonomy" id="27381"/>
    <lineage>
        <taxon>Eukaryota</taxon>
        <taxon>Fungi</taxon>
        <taxon>Fungi incertae sedis</taxon>
        <taxon>Mucoromycota</taxon>
        <taxon>Glomeromycotina</taxon>
        <taxon>Glomeromycetes</taxon>
        <taxon>Glomerales</taxon>
        <taxon>Glomeraceae</taxon>
        <taxon>Funneliformis</taxon>
    </lineage>
</organism>
<feature type="non-terminal residue" evidence="1">
    <location>
        <position position="139"/>
    </location>
</feature>
<proteinExistence type="predicted"/>
<evidence type="ECO:0000313" key="1">
    <source>
        <dbReference type="EMBL" id="CAG8692292.1"/>
    </source>
</evidence>